<name>A0A9W7MHB1_HIBTR</name>
<dbReference type="AlphaFoldDB" id="A0A9W7MHB1"/>
<sequence>MFEQIVAASRWKQIVMFLGYDPDPASIPKEINIFIFSAIKLVLQYFLVHLESDETGRCRDKGNQGVVFQASSD</sequence>
<gene>
    <name evidence="1" type="ORF">HRI_004099000</name>
</gene>
<organism evidence="1 2">
    <name type="scientific">Hibiscus trionum</name>
    <name type="common">Flower of an hour</name>
    <dbReference type="NCBI Taxonomy" id="183268"/>
    <lineage>
        <taxon>Eukaryota</taxon>
        <taxon>Viridiplantae</taxon>
        <taxon>Streptophyta</taxon>
        <taxon>Embryophyta</taxon>
        <taxon>Tracheophyta</taxon>
        <taxon>Spermatophyta</taxon>
        <taxon>Magnoliopsida</taxon>
        <taxon>eudicotyledons</taxon>
        <taxon>Gunneridae</taxon>
        <taxon>Pentapetalae</taxon>
        <taxon>rosids</taxon>
        <taxon>malvids</taxon>
        <taxon>Malvales</taxon>
        <taxon>Malvaceae</taxon>
        <taxon>Malvoideae</taxon>
        <taxon>Hibiscus</taxon>
    </lineage>
</organism>
<comment type="caution">
    <text evidence="1">The sequence shown here is derived from an EMBL/GenBank/DDBJ whole genome shotgun (WGS) entry which is preliminary data.</text>
</comment>
<evidence type="ECO:0000313" key="1">
    <source>
        <dbReference type="EMBL" id="GMJ04298.1"/>
    </source>
</evidence>
<accession>A0A9W7MHB1</accession>
<keyword evidence="2" id="KW-1185">Reference proteome</keyword>
<evidence type="ECO:0000313" key="2">
    <source>
        <dbReference type="Proteomes" id="UP001165190"/>
    </source>
</evidence>
<dbReference type="EMBL" id="BSYR01000038">
    <property type="protein sequence ID" value="GMJ04298.1"/>
    <property type="molecule type" value="Genomic_DNA"/>
</dbReference>
<protein>
    <submittedName>
        <fullName evidence="1">Trehalose-6-phosphate phosphatase D</fullName>
    </submittedName>
</protein>
<reference evidence="1" key="1">
    <citation type="submission" date="2023-05" db="EMBL/GenBank/DDBJ databases">
        <title>Genome and transcriptome analyses reveal genes involved in the formation of fine ridges on petal epidermal cells in Hibiscus trionum.</title>
        <authorList>
            <person name="Koshimizu S."/>
            <person name="Masuda S."/>
            <person name="Ishii T."/>
            <person name="Shirasu K."/>
            <person name="Hoshino A."/>
            <person name="Arita M."/>
        </authorList>
    </citation>
    <scope>NUCLEOTIDE SEQUENCE</scope>
    <source>
        <strain evidence="1">Hamamatsu line</strain>
    </source>
</reference>
<dbReference type="Proteomes" id="UP001165190">
    <property type="component" value="Unassembled WGS sequence"/>
</dbReference>
<proteinExistence type="predicted"/>